<feature type="region of interest" description="Disordered" evidence="8">
    <location>
        <begin position="362"/>
        <end position="442"/>
    </location>
</feature>
<feature type="compositionally biased region" description="Pro residues" evidence="8">
    <location>
        <begin position="340"/>
        <end position="351"/>
    </location>
</feature>
<evidence type="ECO:0000256" key="1">
    <source>
        <dbReference type="ARBA" id="ARBA00004245"/>
    </source>
</evidence>
<dbReference type="GO" id="GO:0005856">
    <property type="term" value="C:cytoskeleton"/>
    <property type="evidence" value="ECO:0007669"/>
    <property type="project" value="UniProtKB-SubCell"/>
</dbReference>
<evidence type="ECO:0000256" key="2">
    <source>
        <dbReference type="ARBA" id="ARBA00006993"/>
    </source>
</evidence>
<evidence type="ECO:0000313" key="11">
    <source>
        <dbReference type="Proteomes" id="UP000537522"/>
    </source>
</evidence>
<dbReference type="FunFam" id="1.20.5.340:FF:000012">
    <property type="entry name" value="Wiskott-Aldrich syndrome protein family member 1"/>
    <property type="match status" value="1"/>
</dbReference>
<feature type="region of interest" description="Disordered" evidence="8">
    <location>
        <begin position="223"/>
        <end position="317"/>
    </location>
</feature>
<dbReference type="InterPro" id="IPR003124">
    <property type="entry name" value="WH2_dom"/>
</dbReference>
<feature type="non-terminal residue" evidence="10">
    <location>
        <position position="502"/>
    </location>
</feature>
<dbReference type="Gene3D" id="1.20.5.340">
    <property type="match status" value="1"/>
</dbReference>
<feature type="region of interest" description="Disordered" evidence="8">
    <location>
        <begin position="170"/>
        <end position="210"/>
    </location>
</feature>
<protein>
    <recommendedName>
        <fullName evidence="7">Wiskott-Aldrich syndrome protein family member</fullName>
        <shortName evidence="7">WASP family protein member</shortName>
    </recommendedName>
</protein>
<evidence type="ECO:0000256" key="4">
    <source>
        <dbReference type="ARBA" id="ARBA00022553"/>
    </source>
</evidence>
<evidence type="ECO:0000259" key="9">
    <source>
        <dbReference type="PROSITE" id="PS51082"/>
    </source>
</evidence>
<reference evidence="10 11" key="1">
    <citation type="submission" date="2019-09" db="EMBL/GenBank/DDBJ databases">
        <title>Bird 10,000 Genomes (B10K) Project - Family phase.</title>
        <authorList>
            <person name="Zhang G."/>
        </authorList>
    </citation>
    <scope>NUCLEOTIDE SEQUENCE [LARGE SCALE GENOMIC DNA]</scope>
    <source>
        <strain evidence="10">B10K-DU-011-36</strain>
        <tissue evidence="10">Muscle</tissue>
    </source>
</reference>
<comment type="caution">
    <text evidence="10">The sequence shown here is derived from an EMBL/GenBank/DDBJ whole genome shotgun (WGS) entry which is preliminary data.</text>
</comment>
<name>A0A7L0KFT4_CHATO</name>
<evidence type="ECO:0000256" key="6">
    <source>
        <dbReference type="ARBA" id="ARBA00023212"/>
    </source>
</evidence>
<feature type="region of interest" description="Disordered" evidence="8">
    <location>
        <begin position="335"/>
        <end position="354"/>
    </location>
</feature>
<evidence type="ECO:0000256" key="3">
    <source>
        <dbReference type="ARBA" id="ARBA00022490"/>
    </source>
</evidence>
<dbReference type="PANTHER" id="PTHR12902:SF7">
    <property type="entry name" value="ACTIN-BINDING PROTEIN WASF3"/>
    <property type="match status" value="1"/>
</dbReference>
<keyword evidence="4" id="KW-0597">Phosphoprotein</keyword>
<organism evidence="10 11">
    <name type="scientific">Chauna torquata</name>
    <name type="common">Southern screamer</name>
    <dbReference type="NCBI Taxonomy" id="30388"/>
    <lineage>
        <taxon>Eukaryota</taxon>
        <taxon>Metazoa</taxon>
        <taxon>Chordata</taxon>
        <taxon>Craniata</taxon>
        <taxon>Vertebrata</taxon>
        <taxon>Euteleostomi</taxon>
        <taxon>Archelosauria</taxon>
        <taxon>Archosauria</taxon>
        <taxon>Dinosauria</taxon>
        <taxon>Saurischia</taxon>
        <taxon>Theropoda</taxon>
        <taxon>Coelurosauria</taxon>
        <taxon>Aves</taxon>
        <taxon>Neognathae</taxon>
        <taxon>Galloanserae</taxon>
        <taxon>Anseriformes</taxon>
        <taxon>Anhimidae</taxon>
        <taxon>Chauna</taxon>
    </lineage>
</organism>
<dbReference type="EMBL" id="VXAL01017321">
    <property type="protein sequence ID" value="NXK55230.1"/>
    <property type="molecule type" value="Genomic_DNA"/>
</dbReference>
<feature type="compositionally biased region" description="Polar residues" evidence="8">
    <location>
        <begin position="223"/>
        <end position="237"/>
    </location>
</feature>
<evidence type="ECO:0000256" key="5">
    <source>
        <dbReference type="ARBA" id="ARBA00023203"/>
    </source>
</evidence>
<feature type="compositionally biased region" description="Basic and acidic residues" evidence="8">
    <location>
        <begin position="182"/>
        <end position="192"/>
    </location>
</feature>
<accession>A0A7L0KFT4</accession>
<proteinExistence type="inferred from homology"/>
<dbReference type="PROSITE" id="PS51082">
    <property type="entry name" value="WH2"/>
    <property type="match status" value="1"/>
</dbReference>
<gene>
    <name evidence="10" type="primary">Wasf3_0</name>
    <name evidence="10" type="ORF">CHATOR_R01919</name>
</gene>
<dbReference type="GO" id="GO:0003779">
    <property type="term" value="F:actin binding"/>
    <property type="evidence" value="ECO:0007669"/>
    <property type="project" value="UniProtKB-UniRule"/>
</dbReference>
<dbReference type="GO" id="GO:0031209">
    <property type="term" value="C:SCAR complex"/>
    <property type="evidence" value="ECO:0007669"/>
    <property type="project" value="TreeGrafter"/>
</dbReference>
<keyword evidence="11" id="KW-1185">Reference proteome</keyword>
<dbReference type="Pfam" id="PF02205">
    <property type="entry name" value="WH2"/>
    <property type="match status" value="1"/>
</dbReference>
<keyword evidence="6 7" id="KW-0206">Cytoskeleton</keyword>
<keyword evidence="5 7" id="KW-0009">Actin-binding</keyword>
<evidence type="ECO:0000256" key="7">
    <source>
        <dbReference type="RuleBase" id="RU367034"/>
    </source>
</evidence>
<feature type="non-terminal residue" evidence="10">
    <location>
        <position position="1"/>
    </location>
</feature>
<evidence type="ECO:0000313" key="10">
    <source>
        <dbReference type="EMBL" id="NXK55230.1"/>
    </source>
</evidence>
<feature type="compositionally biased region" description="Low complexity" evidence="8">
    <location>
        <begin position="409"/>
        <end position="425"/>
    </location>
</feature>
<dbReference type="InterPro" id="IPR028288">
    <property type="entry name" value="SCAR/WAVE_fam"/>
</dbReference>
<dbReference type="GO" id="GO:2000601">
    <property type="term" value="P:positive regulation of Arp2/3 complex-mediated actin nucleation"/>
    <property type="evidence" value="ECO:0007669"/>
    <property type="project" value="TreeGrafter"/>
</dbReference>
<comment type="similarity">
    <text evidence="2 7">Belongs to the SCAR/WAVE family.</text>
</comment>
<keyword evidence="3 7" id="KW-0963">Cytoplasm</keyword>
<dbReference type="Gene3D" id="6.10.280.150">
    <property type="match status" value="2"/>
</dbReference>
<dbReference type="GO" id="GO:0071933">
    <property type="term" value="F:Arp2/3 complex binding"/>
    <property type="evidence" value="ECO:0007669"/>
    <property type="project" value="TreeGrafter"/>
</dbReference>
<feature type="compositionally biased region" description="Pro residues" evidence="8">
    <location>
        <begin position="383"/>
        <end position="408"/>
    </location>
</feature>
<comment type="function">
    <text evidence="7">Downstream effector molecule involved in the transmission of signals from tyrosine kinase receptors and small GTPases to the actin cytoskeleton. Promotes formation of actin filaments. Part of the WAVE complex that regulates lamellipodia formation. The WAVE complex regulates actin filament reorganization via its interaction with the Arp2/3 complex.</text>
</comment>
<dbReference type="CDD" id="cd22073">
    <property type="entry name" value="WH2_WAVE-3"/>
    <property type="match status" value="1"/>
</dbReference>
<dbReference type="SMART" id="SM00246">
    <property type="entry name" value="WH2"/>
    <property type="match status" value="1"/>
</dbReference>
<dbReference type="GO" id="GO:0030036">
    <property type="term" value="P:actin cytoskeleton organization"/>
    <property type="evidence" value="ECO:0007669"/>
    <property type="project" value="UniProtKB-UniRule"/>
</dbReference>
<sequence>MPLVKRNIEPRHLCRGALPEGITSELECVTNSTLAAIIRQLSSLSKHAEDIFGELFNEANSFYIRANSLQDRIDRLAVKVTQLDSTVEEVSLQDINMKKAFKSSTIQDQQVVSKNSIPNPVADIYNQSDKPPPLNILSSYRDDKKDGLKFYTDPSYFFDLWKEKMLQDTEDKRKEKRRQKEQKRVDGTTREVKKVRKARNRRQEWNMMAYDKELRPDNRLSQSVYHGASSEGSLSPDTRSHASDVTDYSYPATPNHSLHQQIAMPSYGTGDGPQYMGVSQSHEHEYRPPSSTARHATLNRPQQPPPPPPQPSDVQHSSVPVVPAEYGMLPAQMLDYYHPTGPPPPPPPPVIPSAQTAFVSPLQLPVPPSHSGLATGSTYAATHPPPPSGLVVTAPPPPGPPPPPPGPPAAASALSSSPMHAPPAAEAKRHEPAQPPISDARSDLLAAIRMGIQLKKVQEQREQEAKREPVGNDVATILSRRIAVEYSDSDDDSEFDENDWSD</sequence>
<feature type="domain" description="WH2" evidence="9">
    <location>
        <begin position="440"/>
        <end position="457"/>
    </location>
</feature>
<dbReference type="AlphaFoldDB" id="A0A7L0KFT4"/>
<comment type="subcellular location">
    <subcellularLocation>
        <location evidence="1 7">Cytoplasm</location>
        <location evidence="1 7">Cytoskeleton</location>
    </subcellularLocation>
</comment>
<dbReference type="GO" id="GO:0034237">
    <property type="term" value="F:protein kinase A regulatory subunit binding"/>
    <property type="evidence" value="ECO:0007669"/>
    <property type="project" value="TreeGrafter"/>
</dbReference>
<evidence type="ECO:0000256" key="8">
    <source>
        <dbReference type="SAM" id="MobiDB-lite"/>
    </source>
</evidence>
<dbReference type="PANTHER" id="PTHR12902">
    <property type="entry name" value="WASP-1"/>
    <property type="match status" value="1"/>
</dbReference>
<dbReference type="Proteomes" id="UP000537522">
    <property type="component" value="Unassembled WGS sequence"/>
</dbReference>
<feature type="compositionally biased region" description="Pro residues" evidence="8">
    <location>
        <begin position="302"/>
        <end position="311"/>
    </location>
</feature>
<comment type="subunit">
    <text evidence="7">Binds actin and the Arp2/3 complex.</text>
</comment>